<evidence type="ECO:0000259" key="1">
    <source>
        <dbReference type="Pfam" id="PF25273"/>
    </source>
</evidence>
<dbReference type="InterPro" id="IPR057191">
    <property type="entry name" value="DUF7869"/>
</dbReference>
<feature type="non-terminal residue" evidence="2">
    <location>
        <position position="107"/>
    </location>
</feature>
<organism evidence="2 3">
    <name type="scientific">Pocillopora meandrina</name>
    <dbReference type="NCBI Taxonomy" id="46732"/>
    <lineage>
        <taxon>Eukaryota</taxon>
        <taxon>Metazoa</taxon>
        <taxon>Cnidaria</taxon>
        <taxon>Anthozoa</taxon>
        <taxon>Hexacorallia</taxon>
        <taxon>Scleractinia</taxon>
        <taxon>Astrocoeniina</taxon>
        <taxon>Pocilloporidae</taxon>
        <taxon>Pocillopora</taxon>
    </lineage>
</organism>
<dbReference type="Pfam" id="PF25273">
    <property type="entry name" value="DUF7869"/>
    <property type="match status" value="1"/>
</dbReference>
<accession>A0AAU9W3E4</accession>
<feature type="domain" description="DUF7869" evidence="1">
    <location>
        <begin position="20"/>
        <end position="107"/>
    </location>
</feature>
<evidence type="ECO:0000313" key="3">
    <source>
        <dbReference type="Proteomes" id="UP001159428"/>
    </source>
</evidence>
<dbReference type="PANTHER" id="PTHR33153">
    <property type="entry name" value="MYND-TYPE DOMAIN-CONTAINING PROTEIN"/>
    <property type="match status" value="1"/>
</dbReference>
<protein>
    <recommendedName>
        <fullName evidence="1">DUF7869 domain-containing protein</fullName>
    </recommendedName>
</protein>
<sequence>MDQAKHNLLHFTTSTKVNGGAWKQKTHITGVLVNQKQEAHAILDLCQYPHDSNFTISVMLETVAHQEIGYLPPVLYLQMDNCWRENKNRYVLSFLSLLVERNIFEKV</sequence>
<dbReference type="PANTHER" id="PTHR33153:SF3">
    <property type="entry name" value="TRAFFICKING PROTEIN PARTICLE COMPLEX SUBUNIT 11 DOMAIN-CONTAINING PROTEIN"/>
    <property type="match status" value="1"/>
</dbReference>
<gene>
    <name evidence="2" type="ORF">PMEA_00031430</name>
</gene>
<dbReference type="AlphaFoldDB" id="A0AAU9W3E4"/>
<dbReference type="EMBL" id="CALNXJ010000007">
    <property type="protein sequence ID" value="CAH3044847.1"/>
    <property type="molecule type" value="Genomic_DNA"/>
</dbReference>
<name>A0AAU9W3E4_9CNID</name>
<evidence type="ECO:0000313" key="2">
    <source>
        <dbReference type="EMBL" id="CAH3044847.1"/>
    </source>
</evidence>
<proteinExistence type="predicted"/>
<comment type="caution">
    <text evidence="2">The sequence shown here is derived from an EMBL/GenBank/DDBJ whole genome shotgun (WGS) entry which is preliminary data.</text>
</comment>
<dbReference type="Proteomes" id="UP001159428">
    <property type="component" value="Unassembled WGS sequence"/>
</dbReference>
<reference evidence="2 3" key="1">
    <citation type="submission" date="2022-05" db="EMBL/GenBank/DDBJ databases">
        <authorList>
            <consortium name="Genoscope - CEA"/>
            <person name="William W."/>
        </authorList>
    </citation>
    <scope>NUCLEOTIDE SEQUENCE [LARGE SCALE GENOMIC DNA]</scope>
</reference>
<keyword evidence="3" id="KW-1185">Reference proteome</keyword>